<sequence>MEDQLQLGLLRWLRGTVDDDDGGEEDERGENGLDLVRILERVLQDDGHQNFVHDDRLTQILHEIIVHEGRNNQDDLVNALIGVLGVQPEEDEDHLRDLFANLIAAENREQILQARKMADRDTKVMRQFLRLISRPFHMNELQFRRLYRLTPEAAMVLVELLGPALMHNSRTKIPVDLQVLIILRFLGYADYQRSISQDYKHPVCQSLVSYIIGRGIDALCDLMDTFIIFPRNHQERFETQERFRRTISIPGILGIVDGFLVRLRRPSQHEEAFYNYREGHCVNVQLVCDARGIIIGLRVCPGSNNDMFNWEFSATREHMENLRANPGVLAQEGRYYMLGDNGYNPSLVLLTPIENAPEGSPEAQYTAEVCQTRSLVERTIGSLSGTWRCVNRGRKLCYSSEKVAKMVMASAVLHNFSKFHGHLADGFAPGQVAHDNGRVVYALNDNYHAGIMERNNIVNMYYAQ</sequence>
<dbReference type="EMBL" id="CM056743">
    <property type="protein sequence ID" value="KAJ8668916.1"/>
    <property type="molecule type" value="Genomic_DNA"/>
</dbReference>
<dbReference type="Proteomes" id="UP001239111">
    <property type="component" value="Chromosome 3"/>
</dbReference>
<gene>
    <name evidence="1" type="ORF">QAD02_000175</name>
</gene>
<proteinExistence type="predicted"/>
<keyword evidence="2" id="KW-1185">Reference proteome</keyword>
<name>A0ACC2NCV4_9HYME</name>
<organism evidence="1 2">
    <name type="scientific">Eretmocerus hayati</name>
    <dbReference type="NCBI Taxonomy" id="131215"/>
    <lineage>
        <taxon>Eukaryota</taxon>
        <taxon>Metazoa</taxon>
        <taxon>Ecdysozoa</taxon>
        <taxon>Arthropoda</taxon>
        <taxon>Hexapoda</taxon>
        <taxon>Insecta</taxon>
        <taxon>Pterygota</taxon>
        <taxon>Neoptera</taxon>
        <taxon>Endopterygota</taxon>
        <taxon>Hymenoptera</taxon>
        <taxon>Apocrita</taxon>
        <taxon>Proctotrupomorpha</taxon>
        <taxon>Chalcidoidea</taxon>
        <taxon>Aphelinidae</taxon>
        <taxon>Aphelininae</taxon>
        <taxon>Eretmocerus</taxon>
    </lineage>
</organism>
<comment type="caution">
    <text evidence="1">The sequence shown here is derived from an EMBL/GenBank/DDBJ whole genome shotgun (WGS) entry which is preliminary data.</text>
</comment>
<accession>A0ACC2NCV4</accession>
<reference evidence="1" key="1">
    <citation type="submission" date="2023-04" db="EMBL/GenBank/DDBJ databases">
        <title>A chromosome-level genome assembly of the parasitoid wasp Eretmocerus hayati.</title>
        <authorList>
            <person name="Zhong Y."/>
            <person name="Liu S."/>
            <person name="Liu Y."/>
        </authorList>
    </citation>
    <scope>NUCLEOTIDE SEQUENCE</scope>
    <source>
        <strain evidence="1">ZJU_SS_LIU_2023</strain>
    </source>
</reference>
<protein>
    <submittedName>
        <fullName evidence="1">Uncharacterized protein</fullName>
    </submittedName>
</protein>
<evidence type="ECO:0000313" key="2">
    <source>
        <dbReference type="Proteomes" id="UP001239111"/>
    </source>
</evidence>
<evidence type="ECO:0000313" key="1">
    <source>
        <dbReference type="EMBL" id="KAJ8668916.1"/>
    </source>
</evidence>